<dbReference type="Gene3D" id="1.10.3630.10">
    <property type="entry name" value="yeast vps74-n-term truncation variant domain like"/>
    <property type="match status" value="1"/>
</dbReference>
<organism evidence="5 7">
    <name type="scientific">Glycomyces lechevalierae</name>
    <dbReference type="NCBI Taxonomy" id="256034"/>
    <lineage>
        <taxon>Bacteria</taxon>
        <taxon>Bacillati</taxon>
        <taxon>Actinomycetota</taxon>
        <taxon>Actinomycetes</taxon>
        <taxon>Glycomycetales</taxon>
        <taxon>Glycomycetaceae</taxon>
        <taxon>Glycomyces</taxon>
    </lineage>
</organism>
<evidence type="ECO:0000256" key="2">
    <source>
        <dbReference type="ARBA" id="ARBA00023034"/>
    </source>
</evidence>
<dbReference type="EMBL" id="JAVDYD010000001">
    <property type="protein sequence ID" value="MDR7339182.1"/>
    <property type="molecule type" value="Genomic_DNA"/>
</dbReference>
<dbReference type="RefSeq" id="WP_270120830.1">
    <property type="nucleotide sequence ID" value="NZ_BAAAOM010000004.1"/>
</dbReference>
<accession>A0A9X3PF36</accession>
<dbReference type="GO" id="GO:0070273">
    <property type="term" value="F:phosphatidylinositol-4-phosphate binding"/>
    <property type="evidence" value="ECO:0007669"/>
    <property type="project" value="InterPro"/>
</dbReference>
<keyword evidence="3" id="KW-0446">Lipid-binding</keyword>
<sequence>MTTLVEELLLLAYDDATGRDRSGGYLELGLGGAVVLELTIAGRLEVADKKVRVLDGEPLGDPLLDDRLAAIAADRPRAPRAVVERTAKKLKPLVLDGLVQDGVLRHEHGKALGIFPLNRYLPNDPAAEADAKARLGAAVDAARAEDARTAALAALVYAMKLERVVFPDRKAGPTRKALKAIADGSWAGDATRKAVEAAQAAVMSAVTAAVAVNASSSGSS</sequence>
<keyword evidence="8" id="KW-1185">Reference proteome</keyword>
<dbReference type="GO" id="GO:0012505">
    <property type="term" value="C:endomembrane system"/>
    <property type="evidence" value="ECO:0007669"/>
    <property type="project" value="UniProtKB-ARBA"/>
</dbReference>
<comment type="caution">
    <text evidence="5">The sequence shown here is derived from an EMBL/GenBank/DDBJ whole genome shotgun (WGS) entry which is preliminary data.</text>
</comment>
<dbReference type="GO" id="GO:0005737">
    <property type="term" value="C:cytoplasm"/>
    <property type="evidence" value="ECO:0007669"/>
    <property type="project" value="UniProtKB-ARBA"/>
</dbReference>
<dbReference type="AlphaFoldDB" id="A0A9X3PF36"/>
<evidence type="ECO:0000313" key="8">
    <source>
        <dbReference type="Proteomes" id="UP001183604"/>
    </source>
</evidence>
<evidence type="ECO:0000313" key="6">
    <source>
        <dbReference type="EMBL" id="MDR7339182.1"/>
    </source>
</evidence>
<protein>
    <submittedName>
        <fullName evidence="5">GPP34 family phosphoprotein</fullName>
    </submittedName>
</protein>
<evidence type="ECO:0000256" key="4">
    <source>
        <dbReference type="ARBA" id="ARBA00023136"/>
    </source>
</evidence>
<evidence type="ECO:0000313" key="5">
    <source>
        <dbReference type="EMBL" id="MDA1384384.1"/>
    </source>
</evidence>
<dbReference type="Proteomes" id="UP001183604">
    <property type="component" value="Unassembled WGS sequence"/>
</dbReference>
<evidence type="ECO:0000313" key="7">
    <source>
        <dbReference type="Proteomes" id="UP001145799"/>
    </source>
</evidence>
<evidence type="ECO:0000256" key="3">
    <source>
        <dbReference type="ARBA" id="ARBA00023121"/>
    </source>
</evidence>
<gene>
    <name evidence="6" type="ORF">J2S69_002901</name>
    <name evidence="5" type="ORF">O2L01_05260</name>
</gene>
<keyword evidence="2" id="KW-0333">Golgi apparatus</keyword>
<keyword evidence="4" id="KW-0472">Membrane</keyword>
<dbReference type="InterPro" id="IPR008628">
    <property type="entry name" value="GPP34-like"/>
</dbReference>
<dbReference type="EMBL" id="JAPZVQ010000002">
    <property type="protein sequence ID" value="MDA1384384.1"/>
    <property type="molecule type" value="Genomic_DNA"/>
</dbReference>
<reference evidence="5" key="1">
    <citation type="submission" date="2022-12" db="EMBL/GenBank/DDBJ databases">
        <title>Gycomyces niveus sp.nov., a novel actinomycete isolated from soil in Shouguang.</title>
        <authorList>
            <person name="Yang X."/>
        </authorList>
    </citation>
    <scope>NUCLEOTIDE SEQUENCE</scope>
    <source>
        <strain evidence="5">DSM 44724</strain>
    </source>
</reference>
<evidence type="ECO:0000256" key="1">
    <source>
        <dbReference type="ARBA" id="ARBA00004255"/>
    </source>
</evidence>
<dbReference type="Pfam" id="PF05719">
    <property type="entry name" value="GPP34"/>
    <property type="match status" value="1"/>
</dbReference>
<dbReference type="InterPro" id="IPR038261">
    <property type="entry name" value="GPP34-like_sf"/>
</dbReference>
<comment type="subcellular location">
    <subcellularLocation>
        <location evidence="1">Golgi apparatus membrane</location>
        <topology evidence="1">Peripheral membrane protein</topology>
        <orientation evidence="1">Cytoplasmic side</orientation>
    </subcellularLocation>
</comment>
<dbReference type="Proteomes" id="UP001145799">
    <property type="component" value="Unassembled WGS sequence"/>
</dbReference>
<reference evidence="6 8" key="2">
    <citation type="submission" date="2023-07" db="EMBL/GenBank/DDBJ databases">
        <title>Sequencing the genomes of 1000 actinobacteria strains.</title>
        <authorList>
            <person name="Klenk H.-P."/>
        </authorList>
    </citation>
    <scope>NUCLEOTIDE SEQUENCE [LARGE SCALE GENOMIC DNA]</scope>
    <source>
        <strain evidence="6 8">DSM 44724</strain>
    </source>
</reference>
<name>A0A9X3PF36_9ACTN</name>
<proteinExistence type="predicted"/>